<evidence type="ECO:0000313" key="9">
    <source>
        <dbReference type="Proteomes" id="UP001221189"/>
    </source>
</evidence>
<dbReference type="Pfam" id="PF01899">
    <property type="entry name" value="MNHE"/>
    <property type="match status" value="1"/>
</dbReference>
<keyword evidence="9" id="KW-1185">Reference proteome</keyword>
<sequence length="171" mass="18031">MNQLAPPAPASKASAALARGLVYYGFWLLLLPSAKPADLILGALSAGAASWLSIYLLPPAAGGIRLGALLRLLPHFLWESVRGGWDVARRAFAPSMPLKPGLVECPMSFAPGLARNTFASITSLMPGTLPVADCDGGLLYHCLDTDQPVVEQLCAEQRLLARAFVEGQAHG</sequence>
<evidence type="ECO:0000256" key="1">
    <source>
        <dbReference type="ARBA" id="ARBA00004651"/>
    </source>
</evidence>
<dbReference type="PANTHER" id="PTHR34584">
    <property type="entry name" value="NA(+)/H(+) ANTIPORTER SUBUNIT E1"/>
    <property type="match status" value="1"/>
</dbReference>
<evidence type="ECO:0000256" key="6">
    <source>
        <dbReference type="ARBA" id="ARBA00023136"/>
    </source>
</evidence>
<gene>
    <name evidence="8" type="ORF">PRZ03_22250</name>
</gene>
<evidence type="ECO:0000256" key="7">
    <source>
        <dbReference type="SAM" id="Phobius"/>
    </source>
</evidence>
<keyword evidence="5 7" id="KW-1133">Transmembrane helix</keyword>
<evidence type="ECO:0000256" key="5">
    <source>
        <dbReference type="ARBA" id="ARBA00022989"/>
    </source>
</evidence>
<dbReference type="RefSeq" id="WP_273602317.1">
    <property type="nucleotide sequence ID" value="NZ_JAQQXT010000019.1"/>
</dbReference>
<protein>
    <submittedName>
        <fullName evidence="8">Na+/H+ antiporter subunit E</fullName>
    </submittedName>
</protein>
<keyword evidence="4 7" id="KW-0812">Transmembrane</keyword>
<dbReference type="Proteomes" id="UP001221189">
    <property type="component" value="Unassembled WGS sequence"/>
</dbReference>
<feature type="transmembrane region" description="Helical" evidence="7">
    <location>
        <begin position="39"/>
        <end position="57"/>
    </location>
</feature>
<name>A0ABT5KK93_9BURK</name>
<evidence type="ECO:0000256" key="3">
    <source>
        <dbReference type="ARBA" id="ARBA00022475"/>
    </source>
</evidence>
<comment type="similarity">
    <text evidence="2">Belongs to the CPA3 antiporters (TC 2.A.63) subunit E family.</text>
</comment>
<evidence type="ECO:0000256" key="4">
    <source>
        <dbReference type="ARBA" id="ARBA00022692"/>
    </source>
</evidence>
<evidence type="ECO:0000256" key="2">
    <source>
        <dbReference type="ARBA" id="ARBA00006228"/>
    </source>
</evidence>
<reference evidence="8 9" key="1">
    <citation type="submission" date="2022-10" db="EMBL/GenBank/DDBJ databases">
        <title>Paucibacter sp. hw1 Genome sequencing.</title>
        <authorList>
            <person name="Park S."/>
        </authorList>
    </citation>
    <scope>NUCLEOTIDE SEQUENCE [LARGE SCALE GENOMIC DNA]</scope>
    <source>
        <strain evidence="9">hw1</strain>
    </source>
</reference>
<comment type="caution">
    <text evidence="8">The sequence shown here is derived from an EMBL/GenBank/DDBJ whole genome shotgun (WGS) entry which is preliminary data.</text>
</comment>
<dbReference type="EMBL" id="JAQQXT010000019">
    <property type="protein sequence ID" value="MDC8774295.1"/>
    <property type="molecule type" value="Genomic_DNA"/>
</dbReference>
<proteinExistence type="inferred from homology"/>
<dbReference type="InterPro" id="IPR002758">
    <property type="entry name" value="Cation_antiport_E"/>
</dbReference>
<keyword evidence="6 7" id="KW-0472">Membrane</keyword>
<dbReference type="PANTHER" id="PTHR34584:SF1">
    <property type="entry name" value="NA(+)_H(+) ANTIPORTER SUBUNIT E1"/>
    <property type="match status" value="1"/>
</dbReference>
<comment type="subcellular location">
    <subcellularLocation>
        <location evidence="1">Cell membrane</location>
        <topology evidence="1">Multi-pass membrane protein</topology>
    </subcellularLocation>
</comment>
<evidence type="ECO:0000313" key="8">
    <source>
        <dbReference type="EMBL" id="MDC8774295.1"/>
    </source>
</evidence>
<keyword evidence="3" id="KW-1003">Cell membrane</keyword>
<accession>A0ABT5KK93</accession>
<organism evidence="8 9">
    <name type="scientific">Roseateles albus</name>
    <dbReference type="NCBI Taxonomy" id="2987525"/>
    <lineage>
        <taxon>Bacteria</taxon>
        <taxon>Pseudomonadati</taxon>
        <taxon>Pseudomonadota</taxon>
        <taxon>Betaproteobacteria</taxon>
        <taxon>Burkholderiales</taxon>
        <taxon>Sphaerotilaceae</taxon>
        <taxon>Roseateles</taxon>
    </lineage>
</organism>